<keyword evidence="2" id="KW-1185">Reference proteome</keyword>
<dbReference type="EMBL" id="JBBPBK010000004">
    <property type="protein sequence ID" value="KAK9287121.1"/>
    <property type="molecule type" value="Genomic_DNA"/>
</dbReference>
<protein>
    <submittedName>
        <fullName evidence="1">Uncharacterized protein</fullName>
    </submittedName>
</protein>
<organism evidence="1 2">
    <name type="scientific">Liquidambar formosana</name>
    <name type="common">Formosan gum</name>
    <dbReference type="NCBI Taxonomy" id="63359"/>
    <lineage>
        <taxon>Eukaryota</taxon>
        <taxon>Viridiplantae</taxon>
        <taxon>Streptophyta</taxon>
        <taxon>Embryophyta</taxon>
        <taxon>Tracheophyta</taxon>
        <taxon>Spermatophyta</taxon>
        <taxon>Magnoliopsida</taxon>
        <taxon>eudicotyledons</taxon>
        <taxon>Gunneridae</taxon>
        <taxon>Pentapetalae</taxon>
        <taxon>Saxifragales</taxon>
        <taxon>Altingiaceae</taxon>
        <taxon>Liquidambar</taxon>
    </lineage>
</organism>
<evidence type="ECO:0000313" key="2">
    <source>
        <dbReference type="Proteomes" id="UP001415857"/>
    </source>
</evidence>
<proteinExistence type="predicted"/>
<accession>A0AAP0RXZ9</accession>
<dbReference type="InterPro" id="IPR009069">
    <property type="entry name" value="Cys_alpha_HP_mot_SF"/>
</dbReference>
<dbReference type="SUPFAM" id="SSF47072">
    <property type="entry name" value="Cysteine alpha-hairpin motif"/>
    <property type="match status" value="1"/>
</dbReference>
<name>A0AAP0RXZ9_LIQFO</name>
<dbReference type="Gene3D" id="1.10.287.1130">
    <property type="entry name" value="CytochromE C oxidase copper chaperone"/>
    <property type="match status" value="1"/>
</dbReference>
<gene>
    <name evidence="1" type="ORF">L1049_015532</name>
</gene>
<reference evidence="1 2" key="1">
    <citation type="journal article" date="2024" name="Plant J.">
        <title>Genome sequences and population genomics reveal climatic adaptation and genomic divergence between two closely related sweetgum species.</title>
        <authorList>
            <person name="Xu W.Q."/>
            <person name="Ren C.Q."/>
            <person name="Zhang X.Y."/>
            <person name="Comes H.P."/>
            <person name="Liu X.H."/>
            <person name="Li Y.G."/>
            <person name="Kettle C.J."/>
            <person name="Jalonen R."/>
            <person name="Gaisberger H."/>
            <person name="Ma Y.Z."/>
            <person name="Qiu Y.X."/>
        </authorList>
    </citation>
    <scope>NUCLEOTIDE SEQUENCE [LARGE SCALE GENOMIC DNA]</scope>
    <source>
        <strain evidence="1">Hangzhou</strain>
    </source>
</reference>
<dbReference type="Proteomes" id="UP001415857">
    <property type="component" value="Unassembled WGS sequence"/>
</dbReference>
<comment type="caution">
    <text evidence="1">The sequence shown here is derived from an EMBL/GenBank/DDBJ whole genome shotgun (WGS) entry which is preliminary data.</text>
</comment>
<dbReference type="AlphaFoldDB" id="A0AAP0RXZ9"/>
<evidence type="ECO:0000313" key="1">
    <source>
        <dbReference type="EMBL" id="KAK9287121.1"/>
    </source>
</evidence>
<sequence length="111" mass="12993">MAQDSKEPCKKEACNIQACLTKNNFDPRNRRNEELTIFILIYKNMEIRCMHPITQSAFAQWEYNLDFDTLRHFWSASPWGEPHGMPRKAIGNYFLSTEAYAADSHRFNGCI</sequence>